<dbReference type="Pfam" id="PF03140">
    <property type="entry name" value="DUF247"/>
    <property type="match status" value="1"/>
</dbReference>
<organism evidence="3 4">
    <name type="scientific">Papaver somniferum</name>
    <name type="common">Opium poppy</name>
    <dbReference type="NCBI Taxonomy" id="3469"/>
    <lineage>
        <taxon>Eukaryota</taxon>
        <taxon>Viridiplantae</taxon>
        <taxon>Streptophyta</taxon>
        <taxon>Embryophyta</taxon>
        <taxon>Tracheophyta</taxon>
        <taxon>Spermatophyta</taxon>
        <taxon>Magnoliopsida</taxon>
        <taxon>Ranunculales</taxon>
        <taxon>Papaveraceae</taxon>
        <taxon>Papaveroideae</taxon>
        <taxon>Papaver</taxon>
    </lineage>
</organism>
<sequence length="482" mass="55423">MGETSKLEQVSDANKNKEIEMGEASTPVEVTEEDDKNKKKEEDLEETSKSAAVIDVNKIKHKEMKLAEPSKLVEMIDRLNLEKKDFYEALLDPLRIFIIPTYIKRRDQAYYEPKMVSIGPYHYGKPQLEPMQRHKERALIHFLKRKPEIKIKRYQKKLKDVVNDLRGCYEMVDELEKWKNDEDFVKLMLLDGVFLFEFLNVLRGNQASRDYAAIDPIFGSRGHNLNYNYVMEDLLLLENQIPYKVLSTLLMVSENLDEKAAESTLSSLMLAPPKYKGHHLLDMYIKGMLGERSDQQPNTGESNVKVAASKLSMLGIKFRKVGTYSDAKFDRKNKTLSLPSIVINQHTVPRFFNSKVYELRAGTNKDLNSYIHLVDFLIQSTEDVSSLRSQGIILSSLVKDEDVVEVMKELTKDTVPGDVDDMSTKIVKEVTTFYQDKEGKVSTLWIWVADNWASILFAGFLLYALAAIQAVYSALSFHYRNK</sequence>
<dbReference type="Proteomes" id="UP000316621">
    <property type="component" value="Chromosome 7"/>
</dbReference>
<dbReference type="InterPro" id="IPR004158">
    <property type="entry name" value="DUF247_pln"/>
</dbReference>
<accession>A0A4Y7K8M8</accession>
<keyword evidence="2" id="KW-0472">Membrane</keyword>
<gene>
    <name evidence="3" type="ORF">C5167_032587</name>
</gene>
<keyword evidence="4" id="KW-1185">Reference proteome</keyword>
<dbReference type="Gramene" id="RZC68682">
    <property type="protein sequence ID" value="RZC68682"/>
    <property type="gene ID" value="C5167_032587"/>
</dbReference>
<dbReference type="OrthoDB" id="1894646at2759"/>
<feature type="region of interest" description="Disordered" evidence="1">
    <location>
        <begin position="1"/>
        <end position="46"/>
    </location>
</feature>
<dbReference type="OMA" id="PHEWLAF"/>
<name>A0A4Y7K8M8_PAPSO</name>
<dbReference type="EMBL" id="CM010721">
    <property type="protein sequence ID" value="RZC68682.1"/>
    <property type="molecule type" value="Genomic_DNA"/>
</dbReference>
<proteinExistence type="predicted"/>
<evidence type="ECO:0000256" key="1">
    <source>
        <dbReference type="SAM" id="MobiDB-lite"/>
    </source>
</evidence>
<dbReference type="AlphaFoldDB" id="A0A4Y7K8M8"/>
<dbReference type="PANTHER" id="PTHR31170">
    <property type="entry name" value="BNAC04G53230D PROTEIN"/>
    <property type="match status" value="1"/>
</dbReference>
<dbReference type="PANTHER" id="PTHR31170:SF18">
    <property type="entry name" value="(WILD MALAYSIAN BANANA) HYPOTHETICAL PROTEIN"/>
    <property type="match status" value="1"/>
</dbReference>
<protein>
    <submittedName>
        <fullName evidence="3">Uncharacterized protein</fullName>
    </submittedName>
</protein>
<evidence type="ECO:0000313" key="3">
    <source>
        <dbReference type="EMBL" id="RZC68682.1"/>
    </source>
</evidence>
<feature type="compositionally biased region" description="Basic and acidic residues" evidence="1">
    <location>
        <begin position="35"/>
        <end position="46"/>
    </location>
</feature>
<evidence type="ECO:0000256" key="2">
    <source>
        <dbReference type="SAM" id="Phobius"/>
    </source>
</evidence>
<keyword evidence="2" id="KW-0812">Transmembrane</keyword>
<reference evidence="3 4" key="1">
    <citation type="journal article" date="2018" name="Science">
        <title>The opium poppy genome and morphinan production.</title>
        <authorList>
            <person name="Guo L."/>
            <person name="Winzer T."/>
            <person name="Yang X."/>
            <person name="Li Y."/>
            <person name="Ning Z."/>
            <person name="He Z."/>
            <person name="Teodor R."/>
            <person name="Lu Y."/>
            <person name="Bowser T.A."/>
            <person name="Graham I.A."/>
            <person name="Ye K."/>
        </authorList>
    </citation>
    <scope>NUCLEOTIDE SEQUENCE [LARGE SCALE GENOMIC DNA]</scope>
    <source>
        <strain evidence="4">cv. HN1</strain>
        <tissue evidence="3">Leaves</tissue>
    </source>
</reference>
<feature type="transmembrane region" description="Helical" evidence="2">
    <location>
        <begin position="452"/>
        <end position="475"/>
    </location>
</feature>
<keyword evidence="2" id="KW-1133">Transmembrane helix</keyword>
<evidence type="ECO:0000313" key="4">
    <source>
        <dbReference type="Proteomes" id="UP000316621"/>
    </source>
</evidence>